<dbReference type="AlphaFoldDB" id="F9ZPI5"/>
<gene>
    <name evidence="4" type="ordered locus">Atc_0155</name>
</gene>
<dbReference type="Proteomes" id="UP000006135">
    <property type="component" value="Chromosome"/>
</dbReference>
<reference evidence="4 5" key="1">
    <citation type="journal article" date="2011" name="J. Genet. Genomics">
        <title>Unraveling the Acidithiobacillus caldus complete genome and its central metabolisms for carbon assimilation.</title>
        <authorList>
            <person name="You X.Y."/>
            <person name="Guo X."/>
            <person name="Zheng H.J."/>
            <person name="Zhang M.J."/>
            <person name="Liu L.J."/>
            <person name="Zhu Y.Q."/>
            <person name="Zhu B."/>
            <person name="Wang S.Y."/>
            <person name="Zhao G.P."/>
            <person name="Poetsch A."/>
            <person name="Jiang C.Y."/>
            <person name="Liu S.J."/>
        </authorList>
    </citation>
    <scope>NUCLEOTIDE SEQUENCE [LARGE SCALE GENOMIC DNA]</scope>
    <source>
        <strain evidence="4 5">SM-1</strain>
    </source>
</reference>
<dbReference type="PANTHER" id="PTHR43877">
    <property type="entry name" value="AMINOALKYLPHOSPHONATE N-ACETYLTRANSFERASE-RELATED-RELATED"/>
    <property type="match status" value="1"/>
</dbReference>
<dbReference type="SUPFAM" id="SSF55729">
    <property type="entry name" value="Acyl-CoA N-acyltransferases (Nat)"/>
    <property type="match status" value="1"/>
</dbReference>
<keyword evidence="5" id="KW-1185">Reference proteome</keyword>
<dbReference type="Pfam" id="PF00583">
    <property type="entry name" value="Acetyltransf_1"/>
    <property type="match status" value="1"/>
</dbReference>
<dbReference type="CDD" id="cd04301">
    <property type="entry name" value="NAT_SF"/>
    <property type="match status" value="1"/>
</dbReference>
<organism evidence="4 5">
    <name type="scientific">Acidithiobacillus caldus (strain SM-1)</name>
    <dbReference type="NCBI Taxonomy" id="990288"/>
    <lineage>
        <taxon>Bacteria</taxon>
        <taxon>Pseudomonadati</taxon>
        <taxon>Pseudomonadota</taxon>
        <taxon>Acidithiobacillia</taxon>
        <taxon>Acidithiobacillales</taxon>
        <taxon>Acidithiobacillaceae</taxon>
        <taxon>Acidithiobacillus</taxon>
    </lineage>
</organism>
<evidence type="ECO:0000313" key="5">
    <source>
        <dbReference type="Proteomes" id="UP000006135"/>
    </source>
</evidence>
<dbReference type="EMBL" id="CP002573">
    <property type="protein sequence ID" value="AEK56806.1"/>
    <property type="molecule type" value="Genomic_DNA"/>
</dbReference>
<evidence type="ECO:0000313" key="4">
    <source>
        <dbReference type="EMBL" id="AEK56806.1"/>
    </source>
</evidence>
<dbReference type="InterPro" id="IPR050832">
    <property type="entry name" value="Bact_Acetyltransf"/>
</dbReference>
<dbReference type="KEGG" id="acu:Atc_0155"/>
<dbReference type="GeneID" id="92930210"/>
<evidence type="ECO:0000256" key="2">
    <source>
        <dbReference type="ARBA" id="ARBA00023315"/>
    </source>
</evidence>
<sequence>MAEDIQSAEELTIRLLRRAELARILPLIRELNPAIPEAVLAQRLEEMTQGGYQCVAALRNDRCIGVAGLWIGTRFWCGRYLDVDNVVVDPRYRSMGVGQRLTDWIERYARDQACAVLVLDAYVTNHRAHAFYERNGFRIVGYHFVKHLLPIGHRPVGDGTD</sequence>
<dbReference type="OrthoDB" id="9805924at2"/>
<dbReference type="Gene3D" id="3.40.630.30">
    <property type="match status" value="1"/>
</dbReference>
<accession>F9ZPI5</accession>
<feature type="domain" description="N-acetyltransferase" evidence="3">
    <location>
        <begin position="11"/>
        <end position="156"/>
    </location>
</feature>
<name>F9ZPI5_ACICS</name>
<dbReference type="InterPro" id="IPR016181">
    <property type="entry name" value="Acyl_CoA_acyltransferase"/>
</dbReference>
<keyword evidence="2" id="KW-0012">Acyltransferase</keyword>
<evidence type="ECO:0000256" key="1">
    <source>
        <dbReference type="ARBA" id="ARBA00022679"/>
    </source>
</evidence>
<keyword evidence="1" id="KW-0808">Transferase</keyword>
<dbReference type="PANTHER" id="PTHR43877:SF2">
    <property type="entry name" value="AMINOALKYLPHOSPHONATE N-ACETYLTRANSFERASE-RELATED"/>
    <property type="match status" value="1"/>
</dbReference>
<dbReference type="GO" id="GO:0016747">
    <property type="term" value="F:acyltransferase activity, transferring groups other than amino-acyl groups"/>
    <property type="evidence" value="ECO:0007669"/>
    <property type="project" value="InterPro"/>
</dbReference>
<dbReference type="RefSeq" id="WP_014002120.1">
    <property type="nucleotide sequence ID" value="NC_015850.1"/>
</dbReference>
<dbReference type="STRING" id="990288.Atc_0155"/>
<dbReference type="HOGENOM" id="CLU_013985_34_2_6"/>
<protein>
    <submittedName>
        <fullName evidence="4">GCN5-related N-acetyltransferase</fullName>
    </submittedName>
</protein>
<dbReference type="InterPro" id="IPR000182">
    <property type="entry name" value="GNAT_dom"/>
</dbReference>
<dbReference type="PROSITE" id="PS51186">
    <property type="entry name" value="GNAT"/>
    <property type="match status" value="1"/>
</dbReference>
<proteinExistence type="predicted"/>
<evidence type="ECO:0000259" key="3">
    <source>
        <dbReference type="PROSITE" id="PS51186"/>
    </source>
</evidence>